<dbReference type="UniPathway" id="UPA00068">
    <property type="reaction ID" value="UER00107"/>
</dbReference>
<feature type="domain" description="Aspartate/glutamate/uridylate kinase" evidence="9">
    <location>
        <begin position="23"/>
        <end position="253"/>
    </location>
</feature>
<feature type="site" description="Transition state stabilizer" evidence="8">
    <location>
        <position position="241"/>
    </location>
</feature>
<comment type="similarity">
    <text evidence="8">Belongs to the acetylglutamate kinase family. ArgB subfamily.</text>
</comment>
<feature type="binding site" evidence="8">
    <location>
        <position position="85"/>
    </location>
    <ligand>
        <name>substrate</name>
    </ligand>
</feature>
<feature type="binding site" evidence="8">
    <location>
        <position position="178"/>
    </location>
    <ligand>
        <name>substrate</name>
    </ligand>
</feature>
<evidence type="ECO:0000313" key="10">
    <source>
        <dbReference type="EMBL" id="SCW22443.1"/>
    </source>
</evidence>
<comment type="function">
    <text evidence="8">Catalyzes the ATP-dependent phosphorylation of N-acetyl-L-glutamate.</text>
</comment>
<geneLocation type="chloroplast" evidence="10"/>
<dbReference type="InterPro" id="IPR037528">
    <property type="entry name" value="ArgB"/>
</dbReference>
<dbReference type="GO" id="GO:0009507">
    <property type="term" value="C:chloroplast"/>
    <property type="evidence" value="ECO:0007669"/>
    <property type="project" value="UniProtKB-SubCell"/>
</dbReference>
<keyword evidence="6 8" id="KW-0418">Kinase</keyword>
<keyword evidence="4 8" id="KW-0808">Transferase</keyword>
<keyword evidence="7 8" id="KW-0067">ATP-binding</keyword>
<comment type="catalytic activity">
    <reaction evidence="8">
        <text>N-acetyl-L-glutamate + ATP = N-acetyl-L-glutamyl 5-phosphate + ADP</text>
        <dbReference type="Rhea" id="RHEA:14629"/>
        <dbReference type="ChEBI" id="CHEBI:30616"/>
        <dbReference type="ChEBI" id="CHEBI:44337"/>
        <dbReference type="ChEBI" id="CHEBI:57936"/>
        <dbReference type="ChEBI" id="CHEBI:456216"/>
        <dbReference type="EC" id="2.7.2.8"/>
    </reaction>
</comment>
<keyword evidence="3 8" id="KW-0028">Amino-acid biosynthesis</keyword>
<keyword evidence="10" id="KW-0150">Chloroplast</keyword>
<accession>A0A1G4NUR7</accession>
<proteinExistence type="inferred from homology"/>
<comment type="pathway">
    <text evidence="1 8">Amino-acid biosynthesis; L-arginine biosynthesis; N(2)-acetyl-L-ornithine from L-glutamate: step 2/4.</text>
</comment>
<sequence length="284" mass="30532">MDYPDKLAPLYEACALSKDVKGKRIVIKYGGAAMKEQQLTVQVIKNITLLQELGLRCILVHGGGPAINQWLDKLRIEPQFDRGIRVTDKQTMEVVQMVLAGQVNKNLVGLLNINDLKAIGLSGHDDSLIKALPINEEDDNRVANVESINVNFLNLLLNNGYLPVIAPIGVTESGLAYNINADVLASAVASELHADMLIMLTDTPGILRDCSDVTTLLDKLTVSEVDTLIQEGIVSGGMIPKVNACLNALCKGVGITKIIDGRKPNTLLLSLMNEPLSGTSIISG</sequence>
<dbReference type="InterPro" id="IPR004662">
    <property type="entry name" value="AcgluKinase_fam"/>
</dbReference>
<dbReference type="FunFam" id="3.40.1160.10:FF:000004">
    <property type="entry name" value="Acetylglutamate kinase"/>
    <property type="match status" value="1"/>
</dbReference>
<dbReference type="PANTHER" id="PTHR23342">
    <property type="entry name" value="N-ACETYLGLUTAMATE SYNTHASE"/>
    <property type="match status" value="1"/>
</dbReference>
<dbReference type="InterPro" id="IPR001057">
    <property type="entry name" value="Glu/AcGlu_kinase"/>
</dbReference>
<dbReference type="InterPro" id="IPR036393">
    <property type="entry name" value="AceGlu_kinase-like_sf"/>
</dbReference>
<evidence type="ECO:0000256" key="7">
    <source>
        <dbReference type="ARBA" id="ARBA00022840"/>
    </source>
</evidence>
<keyword evidence="5 8" id="KW-0547">Nucleotide-binding</keyword>
<dbReference type="HAMAP" id="MF_00082">
    <property type="entry name" value="ArgB"/>
    <property type="match status" value="1"/>
</dbReference>
<dbReference type="GO" id="GO:0042450">
    <property type="term" value="P:L-arginine biosynthetic process via ornithine"/>
    <property type="evidence" value="ECO:0007669"/>
    <property type="project" value="UniProtKB-UniRule"/>
</dbReference>
<evidence type="ECO:0000256" key="3">
    <source>
        <dbReference type="ARBA" id="ARBA00022605"/>
    </source>
</evidence>
<dbReference type="GeneID" id="30000692"/>
<keyword evidence="2 8" id="KW-0055">Arginine biosynthesis</keyword>
<protein>
    <recommendedName>
        <fullName evidence="8">Acetylglutamate kinase</fullName>
        <ecNumber evidence="8">2.7.2.8</ecNumber>
    </recommendedName>
    <alternativeName>
        <fullName evidence="8">N-acetyl-L-glutamate 5-phosphotransferase</fullName>
    </alternativeName>
    <alternativeName>
        <fullName evidence="8">NAG kinase</fullName>
        <shortName evidence="8">NAGK</shortName>
    </alternativeName>
</protein>
<evidence type="ECO:0000259" key="9">
    <source>
        <dbReference type="Pfam" id="PF00696"/>
    </source>
</evidence>
<keyword evidence="10" id="KW-0934">Plastid</keyword>
<dbReference type="EC" id="2.7.2.8" evidence="8"/>
<comment type="subcellular location">
    <subcellularLocation>
        <location evidence="8">Plastid</location>
        <location evidence="8">Chloroplast</location>
    </subcellularLocation>
</comment>
<dbReference type="RefSeq" id="YP_009314189.1">
    <property type="nucleotide sequence ID" value="NC_031660.1"/>
</dbReference>
<name>A0A1G4NUR7_9FLOR</name>
<reference evidence="10" key="2">
    <citation type="submission" date="2016-10" db="EMBL/GenBank/DDBJ databases">
        <authorList>
            <person name="de Groot N.N."/>
        </authorList>
    </citation>
    <scope>NUCLEOTIDE SEQUENCE</scope>
    <source>
        <strain evidence="10">J.0158</strain>
    </source>
</reference>
<evidence type="ECO:0000256" key="2">
    <source>
        <dbReference type="ARBA" id="ARBA00022571"/>
    </source>
</evidence>
<dbReference type="PIRSF" id="PIRSF000728">
    <property type="entry name" value="NAGK"/>
    <property type="match status" value="1"/>
</dbReference>
<reference evidence="10" key="1">
    <citation type="submission" date="2016-10" db="EMBL/GenBank/DDBJ databases">
        <title>Chloroplast genomes as a tool to resolve red algal phylogenies: a case study in the Nemaliales.</title>
        <authorList>
            <person name="Costa J.F."/>
            <person name="Lin S.M."/>
            <person name="Macaya E.C."/>
            <person name="Fernandez-Garcia C."/>
            <person name="Verbruggen H."/>
        </authorList>
    </citation>
    <scope>NUCLEOTIDE SEQUENCE</scope>
    <source>
        <strain evidence="10">J.0158</strain>
    </source>
</reference>
<dbReference type="GO" id="GO:0005524">
    <property type="term" value="F:ATP binding"/>
    <property type="evidence" value="ECO:0007669"/>
    <property type="project" value="UniProtKB-UniRule"/>
</dbReference>
<dbReference type="SUPFAM" id="SSF53633">
    <property type="entry name" value="Carbamate kinase-like"/>
    <property type="match status" value="1"/>
</dbReference>
<evidence type="ECO:0000256" key="1">
    <source>
        <dbReference type="ARBA" id="ARBA00004828"/>
    </source>
</evidence>
<dbReference type="PANTHER" id="PTHR23342:SF0">
    <property type="entry name" value="N-ACETYLGLUTAMATE SYNTHASE, MITOCHONDRIAL"/>
    <property type="match status" value="1"/>
</dbReference>
<evidence type="ECO:0000256" key="5">
    <source>
        <dbReference type="ARBA" id="ARBA00022741"/>
    </source>
</evidence>
<dbReference type="AlphaFoldDB" id="A0A1G4NUR7"/>
<feature type="site" description="Transition state stabilizer" evidence="8">
    <location>
        <position position="28"/>
    </location>
</feature>
<dbReference type="Gene3D" id="3.40.1160.10">
    <property type="entry name" value="Acetylglutamate kinase-like"/>
    <property type="match status" value="1"/>
</dbReference>
<organism evidence="10">
    <name type="scientific">Izziella formosana</name>
    <dbReference type="NCBI Taxonomy" id="1653389"/>
    <lineage>
        <taxon>Eukaryota</taxon>
        <taxon>Rhodophyta</taxon>
        <taxon>Florideophyceae</taxon>
        <taxon>Nemaliophycidae</taxon>
        <taxon>Nemaliales</taxon>
        <taxon>Liagoraceae</taxon>
        <taxon>Izziella</taxon>
    </lineage>
</organism>
<evidence type="ECO:0000256" key="8">
    <source>
        <dbReference type="HAMAP-Rule" id="MF_00082"/>
    </source>
</evidence>
<dbReference type="InterPro" id="IPR001048">
    <property type="entry name" value="Asp/Glu/Uridylate_kinase"/>
</dbReference>
<dbReference type="GO" id="GO:0003991">
    <property type="term" value="F:acetylglutamate kinase activity"/>
    <property type="evidence" value="ECO:0007669"/>
    <property type="project" value="UniProtKB-UniRule"/>
</dbReference>
<evidence type="ECO:0000256" key="6">
    <source>
        <dbReference type="ARBA" id="ARBA00022777"/>
    </source>
</evidence>
<dbReference type="EMBL" id="LT622868">
    <property type="protein sequence ID" value="SCW22443.1"/>
    <property type="molecule type" value="Genomic_DNA"/>
</dbReference>
<gene>
    <name evidence="8 10" type="primary">argB</name>
    <name evidence="10" type="ORF">J0158_201</name>
</gene>
<dbReference type="Pfam" id="PF00696">
    <property type="entry name" value="AA_kinase"/>
    <property type="match status" value="1"/>
</dbReference>
<dbReference type="PRINTS" id="PR00474">
    <property type="entry name" value="GLU5KINASE"/>
</dbReference>
<dbReference type="NCBIfam" id="TIGR00761">
    <property type="entry name" value="argB"/>
    <property type="match status" value="1"/>
</dbReference>
<evidence type="ECO:0000256" key="4">
    <source>
        <dbReference type="ARBA" id="ARBA00022679"/>
    </source>
</evidence>
<feature type="binding site" evidence="8">
    <location>
        <begin position="63"/>
        <end position="64"/>
    </location>
    <ligand>
        <name>substrate</name>
    </ligand>
</feature>